<feature type="transmembrane region" description="Helical" evidence="7">
    <location>
        <begin position="214"/>
        <end position="236"/>
    </location>
</feature>
<dbReference type="GO" id="GO:0015184">
    <property type="term" value="F:L-cystine transmembrane transporter activity"/>
    <property type="evidence" value="ECO:0007669"/>
    <property type="project" value="TreeGrafter"/>
</dbReference>
<dbReference type="SUPFAM" id="SSF118215">
    <property type="entry name" value="Proton glutamate symport protein"/>
    <property type="match status" value="1"/>
</dbReference>
<gene>
    <name evidence="8" type="ORF">COB11_06785</name>
</gene>
<keyword evidence="3" id="KW-0813">Transport</keyword>
<dbReference type="Pfam" id="PF00375">
    <property type="entry name" value="SDF"/>
    <property type="match status" value="1"/>
</dbReference>
<reference evidence="9" key="1">
    <citation type="submission" date="2017-08" db="EMBL/GenBank/DDBJ databases">
        <title>A dynamic microbial community with high functional redundancy inhabits the cold, oxic subseafloor aquifer.</title>
        <authorList>
            <person name="Tully B.J."/>
            <person name="Wheat C.G."/>
            <person name="Glazer B.T."/>
            <person name="Huber J.A."/>
        </authorList>
    </citation>
    <scope>NUCLEOTIDE SEQUENCE [LARGE SCALE GENOMIC DNA]</scope>
</reference>
<evidence type="ECO:0000256" key="7">
    <source>
        <dbReference type="SAM" id="Phobius"/>
    </source>
</evidence>
<comment type="similarity">
    <text evidence="2">Belongs to the dicarboxylate/amino acid:cation symporter (DAACS) (TC 2.A.23) family.</text>
</comment>
<proteinExistence type="inferred from homology"/>
<evidence type="ECO:0000256" key="2">
    <source>
        <dbReference type="ARBA" id="ARBA00006148"/>
    </source>
</evidence>
<dbReference type="Proteomes" id="UP000217838">
    <property type="component" value="Unassembled WGS sequence"/>
</dbReference>
<evidence type="ECO:0000256" key="1">
    <source>
        <dbReference type="ARBA" id="ARBA00004141"/>
    </source>
</evidence>
<name>A0A2A4YEG7_UNCAE</name>
<keyword evidence="6 7" id="KW-0472">Membrane</keyword>
<dbReference type="PANTHER" id="PTHR42865">
    <property type="entry name" value="PROTON/GLUTAMATE-ASPARTATE SYMPORTER"/>
    <property type="match status" value="1"/>
</dbReference>
<evidence type="ECO:0000256" key="6">
    <source>
        <dbReference type="ARBA" id="ARBA00023136"/>
    </source>
</evidence>
<dbReference type="PANTHER" id="PTHR42865:SF5">
    <property type="entry name" value="L-CYSTINE TRANSPORTER TCYP"/>
    <property type="match status" value="1"/>
</dbReference>
<evidence type="ECO:0000256" key="5">
    <source>
        <dbReference type="ARBA" id="ARBA00022989"/>
    </source>
</evidence>
<accession>A0A2A4YEG7</accession>
<evidence type="ECO:0000256" key="3">
    <source>
        <dbReference type="ARBA" id="ARBA00022448"/>
    </source>
</evidence>
<evidence type="ECO:0000313" key="9">
    <source>
        <dbReference type="Proteomes" id="UP000217838"/>
    </source>
</evidence>
<keyword evidence="5 7" id="KW-1133">Transmembrane helix</keyword>
<dbReference type="InterPro" id="IPR036458">
    <property type="entry name" value="Na:dicarbo_symporter_sf"/>
</dbReference>
<feature type="transmembrane region" description="Helical" evidence="7">
    <location>
        <begin position="76"/>
        <end position="98"/>
    </location>
</feature>
<evidence type="ECO:0000256" key="4">
    <source>
        <dbReference type="ARBA" id="ARBA00022692"/>
    </source>
</evidence>
<dbReference type="InterPro" id="IPR001991">
    <property type="entry name" value="Na-dicarboxylate_symporter"/>
</dbReference>
<keyword evidence="4 7" id="KW-0812">Transmembrane</keyword>
<dbReference type="EMBL" id="NVUU01000089">
    <property type="protein sequence ID" value="PCI92697.1"/>
    <property type="molecule type" value="Genomic_DNA"/>
</dbReference>
<dbReference type="GO" id="GO:0015293">
    <property type="term" value="F:symporter activity"/>
    <property type="evidence" value="ECO:0007669"/>
    <property type="project" value="InterPro"/>
</dbReference>
<feature type="transmembrane region" description="Helical" evidence="7">
    <location>
        <begin position="170"/>
        <end position="194"/>
    </location>
</feature>
<comment type="subcellular location">
    <subcellularLocation>
        <location evidence="1">Membrane</location>
        <topology evidence="1">Multi-pass membrane protein</topology>
    </subcellularLocation>
</comment>
<organism evidence="8 9">
    <name type="scientific">Aerophobetes bacterium</name>
    <dbReference type="NCBI Taxonomy" id="2030807"/>
    <lineage>
        <taxon>Bacteria</taxon>
        <taxon>Candidatus Aerophobota</taxon>
    </lineage>
</organism>
<protein>
    <submittedName>
        <fullName evidence="8">Dicarboxylate/amino acid:cation symporter</fullName>
    </submittedName>
</protein>
<dbReference type="Gene3D" id="1.10.3860.10">
    <property type="entry name" value="Sodium:dicarboxylate symporter"/>
    <property type="match status" value="1"/>
</dbReference>
<comment type="caution">
    <text evidence="8">The sequence shown here is derived from an EMBL/GenBank/DDBJ whole genome shotgun (WGS) entry which is preliminary data.</text>
</comment>
<dbReference type="GO" id="GO:0005886">
    <property type="term" value="C:plasma membrane"/>
    <property type="evidence" value="ECO:0007669"/>
    <property type="project" value="TreeGrafter"/>
</dbReference>
<feature type="transmembrane region" description="Helical" evidence="7">
    <location>
        <begin position="141"/>
        <end position="158"/>
    </location>
</feature>
<feature type="transmembrane region" description="Helical" evidence="7">
    <location>
        <begin position="317"/>
        <end position="339"/>
    </location>
</feature>
<feature type="transmembrane region" description="Helical" evidence="7">
    <location>
        <begin position="42"/>
        <end position="64"/>
    </location>
</feature>
<evidence type="ECO:0000313" key="8">
    <source>
        <dbReference type="EMBL" id="PCI92697.1"/>
    </source>
</evidence>
<feature type="transmembrane region" description="Helical" evidence="7">
    <location>
        <begin position="351"/>
        <end position="373"/>
    </location>
</feature>
<dbReference type="AlphaFoldDB" id="A0A2A4YEG7"/>
<sequence length="407" mass="44292">MKLKLTSSFGNFAALLLGVIASLLPFPFIFQAADHITDVFINFLQLLGPPIIFLSIIATVTNMNSLSEAKVLVRKILKYTLLTTLIAATIGAGLFFFIRPAELSHAHTLIETPTSPIITYLSFVKSIIPSNFAEAFLKDNVLGIAFIATILGVSILQLKETQKELLSSFFQALFQTLLKISTGIIKLLPIGVFFFSVKLGQILQQNASEMHSLLMYTICVISANLIQGFIVLPIILKRKGISPLKLAKAMMPALTTAFFTKSSSATLPLSLQCSKSNFKISEKTANFSFPLCSIINMNGCAAFILITTLFVSASYGVTFSVMQILPWIFISTLAAIGNAGVPMGCYFLTSALLVAMNVPLHVLGMILPLYAFFDMVETCLNVWSDSSITAIVDKEIKESQAEPVQAT</sequence>
<feature type="transmembrane region" description="Helical" evidence="7">
    <location>
        <begin position="287"/>
        <end position="311"/>
    </location>
</feature>
<dbReference type="PRINTS" id="PR00173">
    <property type="entry name" value="EDTRNSPORT"/>
</dbReference>